<feature type="compositionally biased region" description="Polar residues" evidence="1">
    <location>
        <begin position="85"/>
        <end position="95"/>
    </location>
</feature>
<accession>A0AAV3YP03</accession>
<reference evidence="2 3" key="1">
    <citation type="journal article" date="2021" name="Elife">
        <title>Chloroplast acquisition without the gene transfer in kleptoplastic sea slugs, Plakobranchus ocellatus.</title>
        <authorList>
            <person name="Maeda T."/>
            <person name="Takahashi S."/>
            <person name="Yoshida T."/>
            <person name="Shimamura S."/>
            <person name="Takaki Y."/>
            <person name="Nagai Y."/>
            <person name="Toyoda A."/>
            <person name="Suzuki Y."/>
            <person name="Arimoto A."/>
            <person name="Ishii H."/>
            <person name="Satoh N."/>
            <person name="Nishiyama T."/>
            <person name="Hasebe M."/>
            <person name="Maruyama T."/>
            <person name="Minagawa J."/>
            <person name="Obokata J."/>
            <person name="Shigenobu S."/>
        </authorList>
    </citation>
    <scope>NUCLEOTIDE SEQUENCE [LARGE SCALE GENOMIC DNA]</scope>
</reference>
<feature type="region of interest" description="Disordered" evidence="1">
    <location>
        <begin position="1"/>
        <end position="30"/>
    </location>
</feature>
<protein>
    <submittedName>
        <fullName evidence="2">Uncharacterized protein</fullName>
    </submittedName>
</protein>
<gene>
    <name evidence="2" type="ORF">PoB_001057800</name>
</gene>
<evidence type="ECO:0000313" key="2">
    <source>
        <dbReference type="EMBL" id="GFN84072.1"/>
    </source>
</evidence>
<comment type="caution">
    <text evidence="2">The sequence shown here is derived from an EMBL/GenBank/DDBJ whole genome shotgun (WGS) entry which is preliminary data.</text>
</comment>
<evidence type="ECO:0000256" key="1">
    <source>
        <dbReference type="SAM" id="MobiDB-lite"/>
    </source>
</evidence>
<dbReference type="EMBL" id="BLXT01001278">
    <property type="protein sequence ID" value="GFN84072.1"/>
    <property type="molecule type" value="Genomic_DNA"/>
</dbReference>
<feature type="region of interest" description="Disordered" evidence="1">
    <location>
        <begin position="71"/>
        <end position="105"/>
    </location>
</feature>
<proteinExistence type="predicted"/>
<keyword evidence="3" id="KW-1185">Reference proteome</keyword>
<sequence length="105" mass="11133">MRIACPQHSDLRLSGPPSGQGASYGSRARNRRVPAVLRACSLSTVPPTPPNKQLEIYLLLKFVAQSYPGFEASPQQGDLRLSGPPSGQGTDSAGSSPRHKDPVIP</sequence>
<name>A0AAV3YP03_9GAST</name>
<dbReference type="Proteomes" id="UP000735302">
    <property type="component" value="Unassembled WGS sequence"/>
</dbReference>
<evidence type="ECO:0000313" key="3">
    <source>
        <dbReference type="Proteomes" id="UP000735302"/>
    </source>
</evidence>
<organism evidence="2 3">
    <name type="scientific">Plakobranchus ocellatus</name>
    <dbReference type="NCBI Taxonomy" id="259542"/>
    <lineage>
        <taxon>Eukaryota</taxon>
        <taxon>Metazoa</taxon>
        <taxon>Spiralia</taxon>
        <taxon>Lophotrochozoa</taxon>
        <taxon>Mollusca</taxon>
        <taxon>Gastropoda</taxon>
        <taxon>Heterobranchia</taxon>
        <taxon>Euthyneura</taxon>
        <taxon>Panpulmonata</taxon>
        <taxon>Sacoglossa</taxon>
        <taxon>Placobranchoidea</taxon>
        <taxon>Plakobranchidae</taxon>
        <taxon>Plakobranchus</taxon>
    </lineage>
</organism>
<dbReference type="AlphaFoldDB" id="A0AAV3YP03"/>